<dbReference type="SUPFAM" id="SSF57701">
    <property type="entry name" value="Zn2/Cys6 DNA-binding domain"/>
    <property type="match status" value="1"/>
</dbReference>
<dbReference type="SMART" id="SM00066">
    <property type="entry name" value="GAL4"/>
    <property type="match status" value="1"/>
</dbReference>
<dbReference type="Proteomes" id="UP000800035">
    <property type="component" value="Unassembled WGS sequence"/>
</dbReference>
<dbReference type="PANTHER" id="PTHR38111:SF2">
    <property type="entry name" value="FINGER DOMAIN PROTEIN, PUTATIVE (AFU_ORTHOLOGUE AFUA_1G01560)-RELATED"/>
    <property type="match status" value="1"/>
</dbReference>
<evidence type="ECO:0000313" key="4">
    <source>
        <dbReference type="EMBL" id="KAF1961822.1"/>
    </source>
</evidence>
<keyword evidence="5" id="KW-1185">Reference proteome</keyword>
<dbReference type="InterPro" id="IPR001138">
    <property type="entry name" value="Zn2Cys6_DnaBD"/>
</dbReference>
<dbReference type="OrthoDB" id="4491390at2759"/>
<keyword evidence="1" id="KW-0539">Nucleus</keyword>
<organism evidence="4 5">
    <name type="scientific">Byssothecium circinans</name>
    <dbReference type="NCBI Taxonomy" id="147558"/>
    <lineage>
        <taxon>Eukaryota</taxon>
        <taxon>Fungi</taxon>
        <taxon>Dikarya</taxon>
        <taxon>Ascomycota</taxon>
        <taxon>Pezizomycotina</taxon>
        <taxon>Dothideomycetes</taxon>
        <taxon>Pleosporomycetidae</taxon>
        <taxon>Pleosporales</taxon>
        <taxon>Massarineae</taxon>
        <taxon>Massarinaceae</taxon>
        <taxon>Byssothecium</taxon>
    </lineage>
</organism>
<keyword evidence="2" id="KW-0472">Membrane</keyword>
<dbReference type="GO" id="GO:0008270">
    <property type="term" value="F:zinc ion binding"/>
    <property type="evidence" value="ECO:0007669"/>
    <property type="project" value="InterPro"/>
</dbReference>
<evidence type="ECO:0000259" key="3">
    <source>
        <dbReference type="PROSITE" id="PS50048"/>
    </source>
</evidence>
<protein>
    <recommendedName>
        <fullName evidence="3">Zn(2)-C6 fungal-type domain-containing protein</fullName>
    </recommendedName>
</protein>
<dbReference type="CDD" id="cd00067">
    <property type="entry name" value="GAL4"/>
    <property type="match status" value="1"/>
</dbReference>
<name>A0A6A5UDM0_9PLEO</name>
<proteinExistence type="predicted"/>
<dbReference type="GO" id="GO:0000981">
    <property type="term" value="F:DNA-binding transcription factor activity, RNA polymerase II-specific"/>
    <property type="evidence" value="ECO:0007669"/>
    <property type="project" value="InterPro"/>
</dbReference>
<dbReference type="InterPro" id="IPR021858">
    <property type="entry name" value="Fun_TF"/>
</dbReference>
<accession>A0A6A5UDM0</accession>
<dbReference type="InterPro" id="IPR053178">
    <property type="entry name" value="Osmoadaptation_assoc"/>
</dbReference>
<dbReference type="EMBL" id="ML976980">
    <property type="protein sequence ID" value="KAF1961822.1"/>
    <property type="molecule type" value="Genomic_DNA"/>
</dbReference>
<dbReference type="AlphaFoldDB" id="A0A6A5UDM0"/>
<gene>
    <name evidence="4" type="ORF">CC80DRAFT_198381</name>
</gene>
<dbReference type="InterPro" id="IPR036864">
    <property type="entry name" value="Zn2-C6_fun-type_DNA-bd_sf"/>
</dbReference>
<feature type="domain" description="Zn(2)-C6 fungal-type" evidence="3">
    <location>
        <begin position="7"/>
        <end position="35"/>
    </location>
</feature>
<dbReference type="Pfam" id="PF00172">
    <property type="entry name" value="Zn_clus"/>
    <property type="match status" value="1"/>
</dbReference>
<dbReference type="PANTHER" id="PTHR38111">
    <property type="entry name" value="ZN(2)-C6 FUNGAL-TYPE DOMAIN-CONTAINING PROTEIN-RELATED"/>
    <property type="match status" value="1"/>
</dbReference>
<evidence type="ECO:0000256" key="1">
    <source>
        <dbReference type="ARBA" id="ARBA00023242"/>
    </source>
</evidence>
<evidence type="ECO:0000256" key="2">
    <source>
        <dbReference type="SAM" id="Phobius"/>
    </source>
</evidence>
<feature type="transmembrane region" description="Helical" evidence="2">
    <location>
        <begin position="380"/>
        <end position="402"/>
    </location>
</feature>
<keyword evidence="2" id="KW-0812">Transmembrane</keyword>
<reference evidence="4" key="1">
    <citation type="journal article" date="2020" name="Stud. Mycol.">
        <title>101 Dothideomycetes genomes: a test case for predicting lifestyles and emergence of pathogens.</title>
        <authorList>
            <person name="Haridas S."/>
            <person name="Albert R."/>
            <person name="Binder M."/>
            <person name="Bloem J."/>
            <person name="Labutti K."/>
            <person name="Salamov A."/>
            <person name="Andreopoulos B."/>
            <person name="Baker S."/>
            <person name="Barry K."/>
            <person name="Bills G."/>
            <person name="Bluhm B."/>
            <person name="Cannon C."/>
            <person name="Castanera R."/>
            <person name="Culley D."/>
            <person name="Daum C."/>
            <person name="Ezra D."/>
            <person name="Gonzalez J."/>
            <person name="Henrissat B."/>
            <person name="Kuo A."/>
            <person name="Liang C."/>
            <person name="Lipzen A."/>
            <person name="Lutzoni F."/>
            <person name="Magnuson J."/>
            <person name="Mondo S."/>
            <person name="Nolan M."/>
            <person name="Ohm R."/>
            <person name="Pangilinan J."/>
            <person name="Park H.-J."/>
            <person name="Ramirez L."/>
            <person name="Alfaro M."/>
            <person name="Sun H."/>
            <person name="Tritt A."/>
            <person name="Yoshinaga Y."/>
            <person name="Zwiers L.-H."/>
            <person name="Turgeon B."/>
            <person name="Goodwin S."/>
            <person name="Spatafora J."/>
            <person name="Crous P."/>
            <person name="Grigoriev I."/>
        </authorList>
    </citation>
    <scope>NUCLEOTIDE SEQUENCE</scope>
    <source>
        <strain evidence="4">CBS 675.92</strain>
    </source>
</reference>
<sequence>MPKRSAGCFECRKRKVRCDETKPECNTCLRRGTKCPGYRPTQSFILHKFDDQGDKPSIIKEDDNRYRYANQQVAEAPKPPASSSQAVSRTVGHLQPYYARPVDEPIPRRVSPMAIERVQYMGKFLDLYLPKTDRGQTLPPPSALILALPSIPATSQTLLAALDALSAAQLAVSNRNYPLINRSRSLYGTALSQMMVVIQSPARALEDETLLATYLLTLYEVFVGITNGRGFFYHVQGLLHLLKERGPDSFKSRFSMMIYHAIRYNSLSLGYHVRKASMLDSPEWRAVTKQPAQHDPYVALVDICIGVPRLLERTDKLPPSTDDSFTTSLDELLDDSIQLANQAAEWFTDFERNGPRYAKVPVAEVDGFLEIHNDLTFDPVFYFDTFGAGICYMIYSMSMLILQSNTFRLLRQYRQLEPKDLYLWDLQLGNHADRICRSIPYNCRPIAGYTGKFGSLTPLVVARKYFEAKKAEEKLRWCEMVYSGTRVPGLYSTPIPMEPLKGVQNLVQKSDRYL</sequence>
<evidence type="ECO:0000313" key="5">
    <source>
        <dbReference type="Proteomes" id="UP000800035"/>
    </source>
</evidence>
<keyword evidence="2" id="KW-1133">Transmembrane helix</keyword>
<dbReference type="Pfam" id="PF11951">
    <property type="entry name" value="Fungal_trans_2"/>
    <property type="match status" value="1"/>
</dbReference>
<dbReference type="PROSITE" id="PS00463">
    <property type="entry name" value="ZN2_CY6_FUNGAL_1"/>
    <property type="match status" value="1"/>
</dbReference>
<dbReference type="Gene3D" id="4.10.240.10">
    <property type="entry name" value="Zn(2)-C6 fungal-type DNA-binding domain"/>
    <property type="match status" value="1"/>
</dbReference>
<dbReference type="PROSITE" id="PS50048">
    <property type="entry name" value="ZN2_CY6_FUNGAL_2"/>
    <property type="match status" value="1"/>
</dbReference>